<name>A0A1M6X2Z6_9RHOB</name>
<sequence length="404" mass="43773">MVEIADIDSLGRLEAWLNGQSHEVAVCIAPRAAAWVLPIWWHAVLSEDWARGREWTALTVLRCTLISYVAAKMPNEDIKRVASNAAATARTSASLASGAATHAAAAHAAFSAAFAASTAFSDEPVNTAFNAFAASINSASTAAAGSNNHSYSVSDPSTPAFAIWQSFRADASQMKDEEILVFMPLWQQGVGPFDGLWEKINGFVEGGDSPHDWQFWIEWYQALLDGRPMLGNAARTWEMLEKIALIKPEVWDQGPEAVNPMIHEIWDLVRLRIEAEELRAQKEAFLAERATPEQRSHNQPPGLVEAEPEIARHVTIIWAGLDEASEELAAKEPDKERLTQIAKGMLAALRAVAAYCGKLADRVIKAAASVIGAGVGTALLDHVANNGRLMQFAKDLLTWSVGGG</sequence>
<dbReference type="Proteomes" id="UP000184191">
    <property type="component" value="Unassembled WGS sequence"/>
</dbReference>
<dbReference type="AlphaFoldDB" id="A0A1M6X2Z6"/>
<proteinExistence type="predicted"/>
<accession>A0A1M6X2Z6</accession>
<evidence type="ECO:0000313" key="1">
    <source>
        <dbReference type="EMBL" id="SHL00175.1"/>
    </source>
</evidence>
<keyword evidence="2" id="KW-1185">Reference proteome</keyword>
<evidence type="ECO:0000313" key="2">
    <source>
        <dbReference type="Proteomes" id="UP000184191"/>
    </source>
</evidence>
<reference evidence="2" key="1">
    <citation type="submission" date="2016-11" db="EMBL/GenBank/DDBJ databases">
        <authorList>
            <person name="Varghese N."/>
            <person name="Submissions S."/>
        </authorList>
    </citation>
    <scope>NUCLEOTIDE SEQUENCE [LARGE SCALE GENOMIC DNA]</scope>
    <source>
        <strain evidence="2">DSM 29327</strain>
    </source>
</reference>
<dbReference type="EMBL" id="FRBN01000003">
    <property type="protein sequence ID" value="SHL00175.1"/>
    <property type="molecule type" value="Genomic_DNA"/>
</dbReference>
<protein>
    <submittedName>
        <fullName evidence="1">Uncharacterized protein</fullName>
    </submittedName>
</protein>
<gene>
    <name evidence="1" type="ORF">SAMN05444414_103256</name>
</gene>
<dbReference type="OrthoDB" id="7877008at2"/>
<organism evidence="1 2">
    <name type="scientific">Roseovarius marisflavi</name>
    <dbReference type="NCBI Taxonomy" id="1054996"/>
    <lineage>
        <taxon>Bacteria</taxon>
        <taxon>Pseudomonadati</taxon>
        <taxon>Pseudomonadota</taxon>
        <taxon>Alphaproteobacteria</taxon>
        <taxon>Rhodobacterales</taxon>
        <taxon>Roseobacteraceae</taxon>
        <taxon>Roseovarius</taxon>
    </lineage>
</organism>
<dbReference type="STRING" id="1054996.SAMN05444414_103256"/>
<dbReference type="RefSeq" id="WP_073195663.1">
    <property type="nucleotide sequence ID" value="NZ_FRBN01000003.1"/>
</dbReference>